<feature type="region of interest" description="Disordered" evidence="1">
    <location>
        <begin position="179"/>
        <end position="216"/>
    </location>
</feature>
<proteinExistence type="predicted"/>
<evidence type="ECO:0000313" key="3">
    <source>
        <dbReference type="Proteomes" id="UP000092600"/>
    </source>
</evidence>
<evidence type="ECO:0000313" key="2">
    <source>
        <dbReference type="EMBL" id="OAY85957.1"/>
    </source>
</evidence>
<feature type="compositionally biased region" description="Basic and acidic residues" evidence="1">
    <location>
        <begin position="27"/>
        <end position="37"/>
    </location>
</feature>
<gene>
    <name evidence="2" type="ORF">ACMD2_05090</name>
</gene>
<sequence>EAVQTVVGESSIIPLSFLAVDVWPQDPPRDDGAEKQRNVYQGQDGKQANEADEEKESDHPTERGLLDVEIRLGVLQAARTYMYLPLNATPEHETTQVWITVFSWRVKGRLSTPTCSSAFVHIFTRKNPSNPAETLSDGMIPVVRFSFMTMKLRKNPSMRLTTSARAVICSVHFGTSLQLSNSRSTDSSSPAAAAIPASSRLPRRGKEAGAAQDGEK</sequence>
<name>A0A199W912_ANACO</name>
<protein>
    <submittedName>
        <fullName evidence="2">Uncharacterized protein</fullName>
    </submittedName>
</protein>
<evidence type="ECO:0000256" key="1">
    <source>
        <dbReference type="SAM" id="MobiDB-lite"/>
    </source>
</evidence>
<accession>A0A199W912</accession>
<organism evidence="2 3">
    <name type="scientific">Ananas comosus</name>
    <name type="common">Pineapple</name>
    <name type="synonym">Ananas ananas</name>
    <dbReference type="NCBI Taxonomy" id="4615"/>
    <lineage>
        <taxon>Eukaryota</taxon>
        <taxon>Viridiplantae</taxon>
        <taxon>Streptophyta</taxon>
        <taxon>Embryophyta</taxon>
        <taxon>Tracheophyta</taxon>
        <taxon>Spermatophyta</taxon>
        <taxon>Magnoliopsida</taxon>
        <taxon>Liliopsida</taxon>
        <taxon>Poales</taxon>
        <taxon>Bromeliaceae</taxon>
        <taxon>Bromelioideae</taxon>
        <taxon>Ananas</taxon>
    </lineage>
</organism>
<feature type="compositionally biased region" description="Low complexity" evidence="1">
    <location>
        <begin position="179"/>
        <end position="200"/>
    </location>
</feature>
<comment type="caution">
    <text evidence="2">The sequence shown here is derived from an EMBL/GenBank/DDBJ whole genome shotgun (WGS) entry which is preliminary data.</text>
</comment>
<dbReference type="Proteomes" id="UP000092600">
    <property type="component" value="Unassembled WGS sequence"/>
</dbReference>
<reference evidence="2 3" key="1">
    <citation type="journal article" date="2016" name="DNA Res.">
        <title>The draft genome of MD-2 pineapple using hybrid error correction of long reads.</title>
        <authorList>
            <person name="Redwan R.M."/>
            <person name="Saidin A."/>
            <person name="Kumar S.V."/>
        </authorList>
    </citation>
    <scope>NUCLEOTIDE SEQUENCE [LARGE SCALE GENOMIC DNA]</scope>
    <source>
        <strain evidence="3">cv. MD2</strain>
        <tissue evidence="2">Leaf</tissue>
    </source>
</reference>
<dbReference type="EMBL" id="LSRQ01000022">
    <property type="protein sequence ID" value="OAY85957.1"/>
    <property type="molecule type" value="Genomic_DNA"/>
</dbReference>
<dbReference type="AlphaFoldDB" id="A0A199W912"/>
<feature type="non-terminal residue" evidence="2">
    <location>
        <position position="1"/>
    </location>
</feature>
<feature type="region of interest" description="Disordered" evidence="1">
    <location>
        <begin position="24"/>
        <end position="63"/>
    </location>
</feature>